<name>D6TVM4_KTERA</name>
<dbReference type="GO" id="GO:0009143">
    <property type="term" value="P:nucleoside triphosphate catabolic process"/>
    <property type="evidence" value="ECO:0007669"/>
    <property type="project" value="InterPro"/>
</dbReference>
<dbReference type="InterPro" id="IPR029001">
    <property type="entry name" value="ITPase-like_fam"/>
</dbReference>
<keyword evidence="2" id="KW-0378">Hydrolase</keyword>
<dbReference type="RefSeq" id="WP_007915642.1">
    <property type="nucleotide sequence ID" value="NZ_ADVG01000003.1"/>
</dbReference>
<dbReference type="EMBL" id="ADVG01000003">
    <property type="protein sequence ID" value="EFH84257.1"/>
    <property type="molecule type" value="Genomic_DNA"/>
</dbReference>
<dbReference type="Pfam" id="PF01725">
    <property type="entry name" value="Ham1p_like"/>
    <property type="match status" value="1"/>
</dbReference>
<dbReference type="InterPro" id="IPR002637">
    <property type="entry name" value="RdgB/HAM1"/>
</dbReference>
<reference evidence="3 4" key="1">
    <citation type="journal article" date="2011" name="Stand. Genomic Sci.">
        <title>Non-contiguous finished genome sequence and contextual data of the filamentous soil bacterium Ktedonobacter racemifer type strain (SOSP1-21).</title>
        <authorList>
            <person name="Chang Y.J."/>
            <person name="Land M."/>
            <person name="Hauser L."/>
            <person name="Chertkov O."/>
            <person name="Del Rio T.G."/>
            <person name="Nolan M."/>
            <person name="Copeland A."/>
            <person name="Tice H."/>
            <person name="Cheng J.F."/>
            <person name="Lucas S."/>
            <person name="Han C."/>
            <person name="Goodwin L."/>
            <person name="Pitluck S."/>
            <person name="Ivanova N."/>
            <person name="Ovchinikova G."/>
            <person name="Pati A."/>
            <person name="Chen A."/>
            <person name="Palaniappan K."/>
            <person name="Mavromatis K."/>
            <person name="Liolios K."/>
            <person name="Brettin T."/>
            <person name="Fiebig A."/>
            <person name="Rohde M."/>
            <person name="Abt B."/>
            <person name="Goker M."/>
            <person name="Detter J.C."/>
            <person name="Woyke T."/>
            <person name="Bristow J."/>
            <person name="Eisen J.A."/>
            <person name="Markowitz V."/>
            <person name="Hugenholtz P."/>
            <person name="Kyrpides N.C."/>
            <person name="Klenk H.P."/>
            <person name="Lapidus A."/>
        </authorList>
    </citation>
    <scope>NUCLEOTIDE SEQUENCE [LARGE SCALE GENOMIC DNA]</scope>
    <source>
        <strain evidence="4">DSM 44963</strain>
    </source>
</reference>
<protein>
    <submittedName>
        <fullName evidence="3">Ham1 family protein</fullName>
    </submittedName>
</protein>
<dbReference type="SUPFAM" id="SSF52972">
    <property type="entry name" value="ITPase-like"/>
    <property type="match status" value="1"/>
</dbReference>
<dbReference type="AlphaFoldDB" id="D6TVM4"/>
<dbReference type="PANTHER" id="PTHR11067:SF9">
    <property type="entry name" value="INOSINE TRIPHOSPHATE PYROPHOSPHATASE"/>
    <property type="match status" value="1"/>
</dbReference>
<dbReference type="GO" id="GO:0047429">
    <property type="term" value="F:nucleoside triphosphate diphosphatase activity"/>
    <property type="evidence" value="ECO:0007669"/>
    <property type="project" value="InterPro"/>
</dbReference>
<organism evidence="3 4">
    <name type="scientific">Ktedonobacter racemifer DSM 44963</name>
    <dbReference type="NCBI Taxonomy" id="485913"/>
    <lineage>
        <taxon>Bacteria</taxon>
        <taxon>Bacillati</taxon>
        <taxon>Chloroflexota</taxon>
        <taxon>Ktedonobacteria</taxon>
        <taxon>Ktedonobacterales</taxon>
        <taxon>Ktedonobacteraceae</taxon>
        <taxon>Ktedonobacter</taxon>
    </lineage>
</organism>
<dbReference type="eggNOG" id="COG0127">
    <property type="taxonomic scope" value="Bacteria"/>
</dbReference>
<comment type="similarity">
    <text evidence="1">Belongs to the HAM1 NTPase family.</text>
</comment>
<evidence type="ECO:0000256" key="1">
    <source>
        <dbReference type="ARBA" id="ARBA00008023"/>
    </source>
</evidence>
<comment type="caution">
    <text evidence="3">The sequence shown here is derived from an EMBL/GenBank/DDBJ whole genome shotgun (WGS) entry which is preliminary data.</text>
</comment>
<dbReference type="STRING" id="485913.Krac_5282"/>
<dbReference type="OrthoDB" id="9807456at2"/>
<evidence type="ECO:0000313" key="3">
    <source>
        <dbReference type="EMBL" id="EFH84257.1"/>
    </source>
</evidence>
<dbReference type="Proteomes" id="UP000004508">
    <property type="component" value="Unassembled WGS sequence"/>
</dbReference>
<gene>
    <name evidence="3" type="ORF">Krac_5282</name>
</gene>
<keyword evidence="4" id="KW-1185">Reference proteome</keyword>
<dbReference type="PANTHER" id="PTHR11067">
    <property type="entry name" value="INOSINE TRIPHOSPHATE PYROPHOSPHATASE/HAM1 PROTEIN"/>
    <property type="match status" value="1"/>
</dbReference>
<proteinExistence type="inferred from homology"/>
<sequence>MFDTLTYVTGNPGKVKRFSHYIDYPLLHKDLDLLEIQSLEPAEIIEHKAREAYKHIQAPVLVEDTSLQFLALGKLPGPFIKWFYAELGTEGLCKLLTESQDRSALASVHIGLYDGHVLSIFTSACEGTIALTPRGNGGFGWDPIFIPSGYHQTWAEMSEAEYLATSMSTQALQDLATYLNATLTSSRVRQ</sequence>
<evidence type="ECO:0000256" key="2">
    <source>
        <dbReference type="ARBA" id="ARBA00022801"/>
    </source>
</evidence>
<dbReference type="InParanoid" id="D6TVM4"/>
<evidence type="ECO:0000313" key="4">
    <source>
        <dbReference type="Proteomes" id="UP000004508"/>
    </source>
</evidence>
<accession>D6TVM4</accession>
<dbReference type="Gene3D" id="3.90.950.10">
    <property type="match status" value="1"/>
</dbReference>
<dbReference type="CDD" id="cd00515">
    <property type="entry name" value="HAM1"/>
    <property type="match status" value="1"/>
</dbReference>
<dbReference type="GO" id="GO:0005737">
    <property type="term" value="C:cytoplasm"/>
    <property type="evidence" value="ECO:0007669"/>
    <property type="project" value="TreeGrafter"/>
</dbReference>